<protein>
    <submittedName>
        <fullName evidence="1">Uncharacterized protein</fullName>
    </submittedName>
</protein>
<organism evidence="1 2">
    <name type="scientific">Dreissena polymorpha</name>
    <name type="common">Zebra mussel</name>
    <name type="synonym">Mytilus polymorpha</name>
    <dbReference type="NCBI Taxonomy" id="45954"/>
    <lineage>
        <taxon>Eukaryota</taxon>
        <taxon>Metazoa</taxon>
        <taxon>Spiralia</taxon>
        <taxon>Lophotrochozoa</taxon>
        <taxon>Mollusca</taxon>
        <taxon>Bivalvia</taxon>
        <taxon>Autobranchia</taxon>
        <taxon>Heteroconchia</taxon>
        <taxon>Euheterodonta</taxon>
        <taxon>Imparidentia</taxon>
        <taxon>Neoheterodontei</taxon>
        <taxon>Myida</taxon>
        <taxon>Dreissenoidea</taxon>
        <taxon>Dreissenidae</taxon>
        <taxon>Dreissena</taxon>
    </lineage>
</organism>
<evidence type="ECO:0000313" key="1">
    <source>
        <dbReference type="EMBL" id="KAH3805069.1"/>
    </source>
</evidence>
<accession>A0A9D4JCV1</accession>
<evidence type="ECO:0000313" key="2">
    <source>
        <dbReference type="Proteomes" id="UP000828390"/>
    </source>
</evidence>
<comment type="caution">
    <text evidence="1">The sequence shown here is derived from an EMBL/GenBank/DDBJ whole genome shotgun (WGS) entry which is preliminary data.</text>
</comment>
<keyword evidence="2" id="KW-1185">Reference proteome</keyword>
<name>A0A9D4JCV1_DREPO</name>
<dbReference type="Proteomes" id="UP000828390">
    <property type="component" value="Unassembled WGS sequence"/>
</dbReference>
<dbReference type="AlphaFoldDB" id="A0A9D4JCV1"/>
<reference evidence="1" key="1">
    <citation type="journal article" date="2019" name="bioRxiv">
        <title>The Genome of the Zebra Mussel, Dreissena polymorpha: A Resource for Invasive Species Research.</title>
        <authorList>
            <person name="McCartney M.A."/>
            <person name="Auch B."/>
            <person name="Kono T."/>
            <person name="Mallez S."/>
            <person name="Zhang Y."/>
            <person name="Obille A."/>
            <person name="Becker A."/>
            <person name="Abrahante J.E."/>
            <person name="Garbe J."/>
            <person name="Badalamenti J.P."/>
            <person name="Herman A."/>
            <person name="Mangelson H."/>
            <person name="Liachko I."/>
            <person name="Sullivan S."/>
            <person name="Sone E.D."/>
            <person name="Koren S."/>
            <person name="Silverstein K.A.T."/>
            <person name="Beckman K.B."/>
            <person name="Gohl D.M."/>
        </authorList>
    </citation>
    <scope>NUCLEOTIDE SEQUENCE</scope>
    <source>
        <strain evidence="1">Duluth1</strain>
        <tissue evidence="1">Whole animal</tissue>
    </source>
</reference>
<gene>
    <name evidence="1" type="ORF">DPMN_133366</name>
</gene>
<reference evidence="1" key="2">
    <citation type="submission" date="2020-11" db="EMBL/GenBank/DDBJ databases">
        <authorList>
            <person name="McCartney M.A."/>
            <person name="Auch B."/>
            <person name="Kono T."/>
            <person name="Mallez S."/>
            <person name="Becker A."/>
            <person name="Gohl D.M."/>
            <person name="Silverstein K.A.T."/>
            <person name="Koren S."/>
            <person name="Bechman K.B."/>
            <person name="Herman A."/>
            <person name="Abrahante J.E."/>
            <person name="Garbe J."/>
        </authorList>
    </citation>
    <scope>NUCLEOTIDE SEQUENCE</scope>
    <source>
        <strain evidence="1">Duluth1</strain>
        <tissue evidence="1">Whole animal</tissue>
    </source>
</reference>
<dbReference type="EMBL" id="JAIWYP010000006">
    <property type="protein sequence ID" value="KAH3805069.1"/>
    <property type="molecule type" value="Genomic_DNA"/>
</dbReference>
<sequence>MTTTVRDLPTSAQKGTLSSEEVFAITAGYTRQRWCHQTCQRRTRATSCESRGSFVSFFWMYVSSKDLPLLRTNISGSPDKNFI</sequence>
<proteinExistence type="predicted"/>